<feature type="compositionally biased region" description="Polar residues" evidence="5">
    <location>
        <begin position="904"/>
        <end position="916"/>
    </location>
</feature>
<dbReference type="SUPFAM" id="SSF48371">
    <property type="entry name" value="ARM repeat"/>
    <property type="match status" value="1"/>
</dbReference>
<dbReference type="SMART" id="SM00498">
    <property type="entry name" value="FH2"/>
    <property type="match status" value="1"/>
</dbReference>
<feature type="region of interest" description="Disordered" evidence="5">
    <location>
        <begin position="987"/>
        <end position="1089"/>
    </location>
</feature>
<feature type="compositionally biased region" description="Polar residues" evidence="5">
    <location>
        <begin position="1012"/>
        <end position="1021"/>
    </location>
</feature>
<keyword evidence="3" id="KW-0009">Actin-binding</keyword>
<feature type="region of interest" description="Disordered" evidence="5">
    <location>
        <begin position="421"/>
        <end position="470"/>
    </location>
</feature>
<keyword evidence="9" id="KW-1185">Reference proteome</keyword>
<evidence type="ECO:0000256" key="4">
    <source>
        <dbReference type="SAM" id="Coils"/>
    </source>
</evidence>
<feature type="compositionally biased region" description="Acidic residues" evidence="5">
    <location>
        <begin position="1026"/>
        <end position="1089"/>
    </location>
</feature>
<dbReference type="RefSeq" id="XP_020438678.1">
    <property type="nucleotide sequence ID" value="XM_020571404.1"/>
</dbReference>
<feature type="compositionally biased region" description="Low complexity" evidence="5">
    <location>
        <begin position="432"/>
        <end position="442"/>
    </location>
</feature>
<dbReference type="Proteomes" id="UP000001396">
    <property type="component" value="Unassembled WGS sequence"/>
</dbReference>
<protein>
    <submittedName>
        <fullName evidence="8">Actin binding protein</fullName>
    </submittedName>
</protein>
<feature type="region of interest" description="Disordered" evidence="5">
    <location>
        <begin position="766"/>
        <end position="811"/>
    </location>
</feature>
<evidence type="ECO:0000313" key="8">
    <source>
        <dbReference type="EMBL" id="EFA86573.1"/>
    </source>
</evidence>
<feature type="compositionally biased region" description="Basic and acidic residues" evidence="5">
    <location>
        <begin position="879"/>
        <end position="890"/>
    </location>
</feature>
<dbReference type="Pfam" id="PF06371">
    <property type="entry name" value="Drf_GBD"/>
    <property type="match status" value="1"/>
</dbReference>
<dbReference type="GO" id="GO:0015629">
    <property type="term" value="C:actin cytoskeleton"/>
    <property type="evidence" value="ECO:0007669"/>
    <property type="project" value="TreeGrafter"/>
</dbReference>
<evidence type="ECO:0000313" key="9">
    <source>
        <dbReference type="Proteomes" id="UP000001396"/>
    </source>
</evidence>
<reference evidence="8 9" key="1">
    <citation type="journal article" date="2011" name="Genome Res.">
        <title>Phylogeny-wide analysis of social amoeba genomes highlights ancient origins for complex intercellular communication.</title>
        <authorList>
            <person name="Heidel A.J."/>
            <person name="Lawal H.M."/>
            <person name="Felder M."/>
            <person name="Schilde C."/>
            <person name="Helps N.R."/>
            <person name="Tunggal B."/>
            <person name="Rivero F."/>
            <person name="John U."/>
            <person name="Schleicher M."/>
            <person name="Eichinger L."/>
            <person name="Platzer M."/>
            <person name="Noegel A.A."/>
            <person name="Schaap P."/>
            <person name="Gloeckner G."/>
        </authorList>
    </citation>
    <scope>NUCLEOTIDE SEQUENCE [LARGE SCALE GENOMIC DNA]</scope>
    <source>
        <strain evidence="9">ATCC 26659 / Pp 5 / PN500</strain>
    </source>
</reference>
<dbReference type="GO" id="GO:0031267">
    <property type="term" value="F:small GTPase binding"/>
    <property type="evidence" value="ECO:0007669"/>
    <property type="project" value="InterPro"/>
</dbReference>
<dbReference type="InterPro" id="IPR015425">
    <property type="entry name" value="FH2_Formin"/>
</dbReference>
<dbReference type="PANTHER" id="PTHR45725:SF1">
    <property type="entry name" value="DISHEVELLED ASSOCIATED ACTIVATOR OF MORPHOGENESIS, ISOFORM D"/>
    <property type="match status" value="1"/>
</dbReference>
<dbReference type="GO" id="GO:0051015">
    <property type="term" value="F:actin filament binding"/>
    <property type="evidence" value="ECO:0007669"/>
    <property type="project" value="TreeGrafter"/>
</dbReference>
<dbReference type="InterPro" id="IPR016024">
    <property type="entry name" value="ARM-type_fold"/>
</dbReference>
<dbReference type="SUPFAM" id="SSF101447">
    <property type="entry name" value="Formin homology 2 domain (FH2 domain)"/>
    <property type="match status" value="1"/>
</dbReference>
<feature type="compositionally biased region" description="Basic and acidic residues" evidence="5">
    <location>
        <begin position="789"/>
        <end position="800"/>
    </location>
</feature>
<keyword evidence="2 4" id="KW-0175">Coiled coil</keyword>
<gene>
    <name evidence="8" type="primary">forD</name>
    <name evidence="8" type="ORF">PPL_00374</name>
</gene>
<name>D3AWA0_HETP5</name>
<dbReference type="EMBL" id="ADBJ01000002">
    <property type="protein sequence ID" value="EFA86573.1"/>
    <property type="molecule type" value="Genomic_DNA"/>
</dbReference>
<dbReference type="AlphaFoldDB" id="D3AWA0"/>
<evidence type="ECO:0000259" key="7">
    <source>
        <dbReference type="PROSITE" id="PS51444"/>
    </source>
</evidence>
<evidence type="ECO:0000256" key="5">
    <source>
        <dbReference type="SAM" id="MobiDB-lite"/>
    </source>
</evidence>
<dbReference type="PROSITE" id="PS51232">
    <property type="entry name" value="GBD_FH3"/>
    <property type="match status" value="1"/>
</dbReference>
<dbReference type="InterPro" id="IPR014768">
    <property type="entry name" value="GBD/FH3_dom"/>
</dbReference>
<feature type="domain" description="FH2" evidence="7">
    <location>
        <begin position="464"/>
        <end position="898"/>
    </location>
</feature>
<dbReference type="STRING" id="670386.D3AWA0"/>
<feature type="compositionally biased region" description="Basic and acidic residues" evidence="5">
    <location>
        <begin position="766"/>
        <end position="780"/>
    </location>
</feature>
<evidence type="ECO:0000256" key="3">
    <source>
        <dbReference type="ARBA" id="ARBA00023203"/>
    </source>
</evidence>
<dbReference type="Gene3D" id="1.20.58.2220">
    <property type="entry name" value="Formin, FH2 domain"/>
    <property type="match status" value="1"/>
</dbReference>
<dbReference type="Gene3D" id="1.10.238.150">
    <property type="entry name" value="Formin, FH3 diaphanous domain"/>
    <property type="match status" value="1"/>
</dbReference>
<feature type="domain" description="GBD/FH3" evidence="6">
    <location>
        <begin position="10"/>
        <end position="390"/>
    </location>
</feature>
<feature type="coiled-coil region" evidence="4">
    <location>
        <begin position="318"/>
        <end position="385"/>
    </location>
</feature>
<feature type="region of interest" description="Disordered" evidence="5">
    <location>
        <begin position="879"/>
        <end position="975"/>
    </location>
</feature>
<dbReference type="PANTHER" id="PTHR45725">
    <property type="entry name" value="FORMIN HOMOLOGY 2 FAMILY MEMBER"/>
    <property type="match status" value="1"/>
</dbReference>
<comment type="similarity">
    <text evidence="1">Belongs to the formin homology family. Diaphanous subfamily.</text>
</comment>
<evidence type="ECO:0000256" key="2">
    <source>
        <dbReference type="ARBA" id="ARBA00023054"/>
    </source>
</evidence>
<accession>D3AWA0</accession>
<feature type="compositionally biased region" description="Basic residues" evidence="5">
    <location>
        <begin position="988"/>
        <end position="1006"/>
    </location>
</feature>
<proteinExistence type="inferred from homology"/>
<dbReference type="InterPro" id="IPR011989">
    <property type="entry name" value="ARM-like"/>
</dbReference>
<comment type="caution">
    <text evidence="8">The sequence shown here is derived from an EMBL/GenBank/DDBJ whole genome shotgun (WGS) entry which is preliminary data.</text>
</comment>
<organism evidence="8 9">
    <name type="scientific">Heterostelium pallidum (strain ATCC 26659 / Pp 5 / PN500)</name>
    <name type="common">Cellular slime mold</name>
    <name type="synonym">Polysphondylium pallidum</name>
    <dbReference type="NCBI Taxonomy" id="670386"/>
    <lineage>
        <taxon>Eukaryota</taxon>
        <taxon>Amoebozoa</taxon>
        <taxon>Evosea</taxon>
        <taxon>Eumycetozoa</taxon>
        <taxon>Dictyostelia</taxon>
        <taxon>Acytosteliales</taxon>
        <taxon>Acytosteliaceae</taxon>
        <taxon>Heterostelium</taxon>
    </lineage>
</organism>
<feature type="compositionally biased region" description="Polar residues" evidence="5">
    <location>
        <begin position="954"/>
        <end position="964"/>
    </location>
</feature>
<dbReference type="InterPro" id="IPR042201">
    <property type="entry name" value="FH2_Formin_sf"/>
</dbReference>
<feature type="compositionally biased region" description="Pro residues" evidence="5">
    <location>
        <begin position="443"/>
        <end position="457"/>
    </location>
</feature>
<sequence length="1089" mass="121497">MVRLFSSKSKKQDDPNAINNAFQVVLDEVGVPETERKALMDLDVERKQQLITSFKNKAISKKDYGSSHKKSTSKPVSHSPQYFVEGLKSNPSKEVLTSLRVRLGNQPLKWLKEFIAIDGVALLIKVLSTFEIKPNKTPDDILIIAQCLHSLKLIMNNRIGLDAVIKIPNSIGSISLLLDTPHIATELRKNANPDLQTQLDLFEQEARWDEQEQAENIRGDQSDDNPNSLLRQLTERTTGGPLYPAFISIMKLMLKNATEDDTSDEECLSNFIFVEKILNKMNGGDISSDDLNGFFGDMTGGGGVGGTIDIANVSSEKAVLIQKEIEDLRKEKKKSAEKLHEKDILLTKLAKRLKRLTDAIKNGTAEEALKEEEELESDLVKVASTSTGVGAKAGLQTVKSGLDTNQLIRAKAPTGEVTNFLSGLSGEDTDASADPAAASGGIPLPPGVPPPPPPPGLKAPATPERCSRPPNVKLKSYQWNKYRTRNIPNTFWTKVNYSKYDDSLPYEQIETLFAAAIFEKKQSEQKKGDVTVIDPKRAQNIGILLSRFKGISYDTLYDAIYNLDDKVLDLETINQMIKYVPTKEEIDAIKAFNSANEAKPVEERLKLGKAELFIDKISDIPRLTQRIQALHFKLNFPEKLYHAKPDIRTFNEAMMDLQNEKLFSVMELILSIGNFINYGTNRGNASGFKIDSINKMADTKSNVKDKYNLVHFLVELIMSINPNILNFSEEIPKVADAATLSFSTSTSEIRLLKAGLIKLEKELFEGKKEEEEEESEKKEGDEAEGEGDGEAKEPPKEKPVKVSQVSPLDDNDPFRLQLSEFILSAKTELSDAESLLGETEILYTKVTKFFGEDTSRPMEEFCAIFKRFSDTFQNAKKDLDREKELTEKANNRKNQKLTAAANKASPSKTTPNLAKSKSSRLGMLKKGLKRSVGSESESSSSNEDEDAIREYINSLETASPGTHSDSTDGEGMMDDVLNLIRDGDFRTIRRQHLSKGNKIRPPKPKPHIPEDTMSTYSSASSRFDAEPLEESEDDGSIDDFSDDDHEDDENEEEEDDDGDGDDDDDEDEEEEDDDSDDEEEEEEDDILEE</sequence>
<dbReference type="GO" id="GO:0005522">
    <property type="term" value="F:profilin binding"/>
    <property type="evidence" value="ECO:0007669"/>
    <property type="project" value="TreeGrafter"/>
</dbReference>
<dbReference type="OMA" id="TPERCSR"/>
<dbReference type="InterPro" id="IPR010473">
    <property type="entry name" value="GTPase-bd"/>
</dbReference>
<dbReference type="SMART" id="SM01140">
    <property type="entry name" value="Drf_GBD"/>
    <property type="match status" value="1"/>
</dbReference>
<evidence type="ECO:0000256" key="1">
    <source>
        <dbReference type="ARBA" id="ARBA00008214"/>
    </source>
</evidence>
<dbReference type="InterPro" id="IPR051425">
    <property type="entry name" value="Formin_Homology"/>
</dbReference>
<dbReference type="GO" id="GO:0070060">
    <property type="term" value="P:'de novo' actin filament nucleation"/>
    <property type="evidence" value="ECO:0007669"/>
    <property type="project" value="TreeGrafter"/>
</dbReference>
<evidence type="ECO:0000259" key="6">
    <source>
        <dbReference type="PROSITE" id="PS51232"/>
    </source>
</evidence>
<dbReference type="InParanoid" id="D3AWA0"/>
<dbReference type="GeneID" id="31355908"/>
<dbReference type="Gene3D" id="1.25.10.10">
    <property type="entry name" value="Leucine-rich Repeat Variant"/>
    <property type="match status" value="1"/>
</dbReference>
<dbReference type="Pfam" id="PF02181">
    <property type="entry name" value="FH2"/>
    <property type="match status" value="1"/>
</dbReference>
<dbReference type="PROSITE" id="PS51444">
    <property type="entry name" value="FH2"/>
    <property type="match status" value="1"/>
</dbReference>
<dbReference type="GO" id="GO:0030041">
    <property type="term" value="P:actin filament polymerization"/>
    <property type="evidence" value="ECO:0007669"/>
    <property type="project" value="TreeGrafter"/>
</dbReference>